<keyword evidence="3" id="KW-1185">Reference proteome</keyword>
<dbReference type="EMBL" id="FPIY01000006">
    <property type="protein sequence ID" value="SFW65365.1"/>
    <property type="molecule type" value="Genomic_DNA"/>
</dbReference>
<reference evidence="3" key="1">
    <citation type="submission" date="2016-11" db="EMBL/GenBank/DDBJ databases">
        <authorList>
            <person name="Varghese N."/>
            <person name="Submissions S."/>
        </authorList>
    </citation>
    <scope>NUCLEOTIDE SEQUENCE [LARGE SCALE GENOMIC DNA]</scope>
    <source>
        <strain evidence="3">DSM 24786</strain>
    </source>
</reference>
<dbReference type="Pfam" id="PF14289">
    <property type="entry name" value="DUF4369"/>
    <property type="match status" value="1"/>
</dbReference>
<protein>
    <recommendedName>
        <fullName evidence="1">DUF4369 domain-containing protein</fullName>
    </recommendedName>
</protein>
<evidence type="ECO:0000259" key="1">
    <source>
        <dbReference type="Pfam" id="PF14289"/>
    </source>
</evidence>
<dbReference type="AlphaFoldDB" id="A0A1K1R008"/>
<evidence type="ECO:0000313" key="3">
    <source>
        <dbReference type="Proteomes" id="UP000183257"/>
    </source>
</evidence>
<dbReference type="OrthoDB" id="637389at2"/>
<dbReference type="Proteomes" id="UP000183257">
    <property type="component" value="Unassembled WGS sequence"/>
</dbReference>
<dbReference type="STRING" id="76595.SAMN05660313_03117"/>
<accession>A0A1K1R008</accession>
<evidence type="ECO:0000313" key="2">
    <source>
        <dbReference type="EMBL" id="SFW65365.1"/>
    </source>
</evidence>
<feature type="domain" description="DUF4369" evidence="1">
    <location>
        <begin position="25"/>
        <end position="135"/>
    </location>
</feature>
<sequence length="217" mass="25779">MNTIKTLFILLIFWSNYTLGQESMIKGNIKGLNNDTLLVKYLKPNESFKYRKMIRSKTDTIYVKNGKFTYTNIDNEPIILEIQSKVKKLDGGITTRKSLELFLYLQPNEKIKIKGHKEKTFIDYTVEGSEISEDFNRLRKSKLPLLIESTELYLIRDTMRFKKVDKLEIEKVSKKIKENWDLSLKMNSEFIDSNWDSHLTPYLLWYNGQLYKEHKKT</sequence>
<name>A0A1K1R008_9FLAO</name>
<organism evidence="2 3">
    <name type="scientific">Cellulophaga fucicola</name>
    <dbReference type="NCBI Taxonomy" id="76595"/>
    <lineage>
        <taxon>Bacteria</taxon>
        <taxon>Pseudomonadati</taxon>
        <taxon>Bacteroidota</taxon>
        <taxon>Flavobacteriia</taxon>
        <taxon>Flavobacteriales</taxon>
        <taxon>Flavobacteriaceae</taxon>
        <taxon>Cellulophaga</taxon>
    </lineage>
</organism>
<dbReference type="RefSeq" id="WP_072304739.1">
    <property type="nucleotide sequence ID" value="NZ_FPIY01000006.1"/>
</dbReference>
<dbReference type="InterPro" id="IPR025380">
    <property type="entry name" value="DUF4369"/>
</dbReference>
<gene>
    <name evidence="2" type="ORF">SAMN05660313_03117</name>
</gene>
<proteinExistence type="predicted"/>